<evidence type="ECO:0000256" key="4">
    <source>
        <dbReference type="ARBA" id="ARBA00022692"/>
    </source>
</evidence>
<keyword evidence="4 7" id="KW-0812">Transmembrane</keyword>
<feature type="region of interest" description="Disordered" evidence="8">
    <location>
        <begin position="1"/>
        <end position="24"/>
    </location>
</feature>
<evidence type="ECO:0000256" key="6">
    <source>
        <dbReference type="ARBA" id="ARBA00023136"/>
    </source>
</evidence>
<comment type="similarity">
    <text evidence="7">Belongs to the binding-protein-dependent transport system permease family.</text>
</comment>
<keyword evidence="6 7" id="KW-0472">Membrane</keyword>
<evidence type="ECO:0000256" key="8">
    <source>
        <dbReference type="SAM" id="MobiDB-lite"/>
    </source>
</evidence>
<dbReference type="AlphaFoldDB" id="A0A1C6VVE2"/>
<comment type="subcellular location">
    <subcellularLocation>
        <location evidence="1 7">Cell membrane</location>
        <topology evidence="1 7">Multi-pass membrane protein</topology>
    </subcellularLocation>
</comment>
<evidence type="ECO:0000256" key="1">
    <source>
        <dbReference type="ARBA" id="ARBA00004651"/>
    </source>
</evidence>
<feature type="transmembrane region" description="Helical" evidence="7">
    <location>
        <begin position="63"/>
        <end position="83"/>
    </location>
</feature>
<proteinExistence type="inferred from homology"/>
<keyword evidence="5 7" id="KW-1133">Transmembrane helix</keyword>
<dbReference type="EMBL" id="FMIC01000002">
    <property type="protein sequence ID" value="SCL69860.1"/>
    <property type="molecule type" value="Genomic_DNA"/>
</dbReference>
<evidence type="ECO:0000256" key="2">
    <source>
        <dbReference type="ARBA" id="ARBA00022448"/>
    </source>
</evidence>
<dbReference type="GO" id="GO:0005886">
    <property type="term" value="C:plasma membrane"/>
    <property type="evidence" value="ECO:0007669"/>
    <property type="project" value="UniProtKB-SubCell"/>
</dbReference>
<evidence type="ECO:0000313" key="11">
    <source>
        <dbReference type="Proteomes" id="UP000199343"/>
    </source>
</evidence>
<evidence type="ECO:0000256" key="3">
    <source>
        <dbReference type="ARBA" id="ARBA00022475"/>
    </source>
</evidence>
<dbReference type="InterPro" id="IPR050366">
    <property type="entry name" value="BP-dependent_transpt_permease"/>
</dbReference>
<keyword evidence="3" id="KW-1003">Cell membrane</keyword>
<dbReference type="PANTHER" id="PTHR43386">
    <property type="entry name" value="OLIGOPEPTIDE TRANSPORT SYSTEM PERMEASE PROTEIN APPC"/>
    <property type="match status" value="1"/>
</dbReference>
<feature type="compositionally biased region" description="Polar residues" evidence="8">
    <location>
        <begin position="1"/>
        <end position="11"/>
    </location>
</feature>
<dbReference type="CDD" id="cd06261">
    <property type="entry name" value="TM_PBP2"/>
    <property type="match status" value="1"/>
</dbReference>
<feature type="transmembrane region" description="Helical" evidence="7">
    <location>
        <begin position="126"/>
        <end position="149"/>
    </location>
</feature>
<dbReference type="Proteomes" id="UP000199343">
    <property type="component" value="Unassembled WGS sequence"/>
</dbReference>
<protein>
    <submittedName>
        <fullName evidence="10">Peptide/nickel transport system permease protein</fullName>
    </submittedName>
</protein>
<dbReference type="InterPro" id="IPR025966">
    <property type="entry name" value="OppC_N"/>
</dbReference>
<dbReference type="GO" id="GO:0055085">
    <property type="term" value="P:transmembrane transport"/>
    <property type="evidence" value="ECO:0007669"/>
    <property type="project" value="InterPro"/>
</dbReference>
<feature type="domain" description="ABC transmembrane type-1" evidence="9">
    <location>
        <begin position="122"/>
        <end position="311"/>
    </location>
</feature>
<feature type="transmembrane region" description="Helical" evidence="7">
    <location>
        <begin position="170"/>
        <end position="195"/>
    </location>
</feature>
<dbReference type="Pfam" id="PF12911">
    <property type="entry name" value="OppC_N"/>
    <property type="match status" value="1"/>
</dbReference>
<reference evidence="10 11" key="1">
    <citation type="submission" date="2016-06" db="EMBL/GenBank/DDBJ databases">
        <authorList>
            <person name="Kjaerup R.B."/>
            <person name="Dalgaard T.S."/>
            <person name="Juul-Madsen H.R."/>
        </authorList>
    </citation>
    <scope>NUCLEOTIDE SEQUENCE [LARGE SCALE GENOMIC DNA]</scope>
    <source>
        <strain evidence="10 11">DSM 43363</strain>
    </source>
</reference>
<feature type="transmembrane region" description="Helical" evidence="7">
    <location>
        <begin position="288"/>
        <end position="310"/>
    </location>
</feature>
<evidence type="ECO:0000256" key="5">
    <source>
        <dbReference type="ARBA" id="ARBA00022989"/>
    </source>
</evidence>
<dbReference type="SUPFAM" id="SSF161098">
    <property type="entry name" value="MetI-like"/>
    <property type="match status" value="1"/>
</dbReference>
<dbReference type="Gene3D" id="1.10.3720.10">
    <property type="entry name" value="MetI-like"/>
    <property type="match status" value="1"/>
</dbReference>
<dbReference type="PROSITE" id="PS50928">
    <property type="entry name" value="ABC_TM1"/>
    <property type="match status" value="1"/>
</dbReference>
<accession>A0A1C6VVE2</accession>
<gene>
    <name evidence="10" type="ORF">GA0070608_4154</name>
</gene>
<dbReference type="OrthoDB" id="9812701at2"/>
<evidence type="ECO:0000256" key="7">
    <source>
        <dbReference type="RuleBase" id="RU363032"/>
    </source>
</evidence>
<keyword evidence="2 7" id="KW-0813">Transport</keyword>
<dbReference type="RefSeq" id="WP_091630181.1">
    <property type="nucleotide sequence ID" value="NZ_FMIC01000002.1"/>
</dbReference>
<dbReference type="STRING" id="47871.GA0070608_4154"/>
<dbReference type="Pfam" id="PF00528">
    <property type="entry name" value="BPD_transp_1"/>
    <property type="match status" value="1"/>
</dbReference>
<dbReference type="InterPro" id="IPR035906">
    <property type="entry name" value="MetI-like_sf"/>
</dbReference>
<organism evidence="10 11">
    <name type="scientific">Micromonospora peucetia</name>
    <dbReference type="NCBI Taxonomy" id="47871"/>
    <lineage>
        <taxon>Bacteria</taxon>
        <taxon>Bacillati</taxon>
        <taxon>Actinomycetota</taxon>
        <taxon>Actinomycetes</taxon>
        <taxon>Micromonosporales</taxon>
        <taxon>Micromonosporaceae</taxon>
        <taxon>Micromonospora</taxon>
    </lineage>
</organism>
<evidence type="ECO:0000259" key="9">
    <source>
        <dbReference type="PROSITE" id="PS50928"/>
    </source>
</evidence>
<evidence type="ECO:0000313" key="10">
    <source>
        <dbReference type="EMBL" id="SCL69860.1"/>
    </source>
</evidence>
<name>A0A1C6VVE2_9ACTN</name>
<sequence length="325" mass="33619">MSANQTPTSAVPGNDPHDAGAPAGGLAETVLTEVPTAAIGTGGPEPAAAPGILKSIVRRPATIVAGVFLLVLTLIAILAPALAPYDPDVQNLLQRLKPPSAEHWLGTDDYGRDVLSRLIFGARVSLWAALQAAAVALVLGLPLGMIAGYRSGWVDTILTRLMDALMSAPSLVLAITIVAVLGAGITNAMLAIGLVMAPRFFRVARAGTMDVRHETYIEASIALGCSTLRTVVRHVLPNVLPPIILVASVSLGTAVAAEASLSFLGLGVQAPAASWGSMLSTASSNMRLAPYLVWPPGVMIFLAVLAFTYLGDGVRRALVRTRSGN</sequence>
<dbReference type="PANTHER" id="PTHR43386:SF25">
    <property type="entry name" value="PEPTIDE ABC TRANSPORTER PERMEASE PROTEIN"/>
    <property type="match status" value="1"/>
</dbReference>
<dbReference type="InterPro" id="IPR000515">
    <property type="entry name" value="MetI-like"/>
</dbReference>